<dbReference type="InterPro" id="IPR002298">
    <property type="entry name" value="DNA_polymerase_A"/>
</dbReference>
<dbReference type="SUPFAM" id="SSF56672">
    <property type="entry name" value="DNA/RNA polymerases"/>
    <property type="match status" value="1"/>
</dbReference>
<evidence type="ECO:0000256" key="1">
    <source>
        <dbReference type="ARBA" id="ARBA00007705"/>
    </source>
</evidence>
<organism evidence="10">
    <name type="scientific">marine sediment metagenome</name>
    <dbReference type="NCBI Taxonomy" id="412755"/>
    <lineage>
        <taxon>unclassified sequences</taxon>
        <taxon>metagenomes</taxon>
        <taxon>ecological metagenomes</taxon>
    </lineage>
</organism>
<dbReference type="Gene3D" id="1.20.1060.10">
    <property type="entry name" value="Taq DNA Polymerase, Chain T, domain 4"/>
    <property type="match status" value="1"/>
</dbReference>
<dbReference type="GO" id="GO:0003887">
    <property type="term" value="F:DNA-directed DNA polymerase activity"/>
    <property type="evidence" value="ECO:0007669"/>
    <property type="project" value="UniProtKB-KW"/>
</dbReference>
<evidence type="ECO:0000256" key="6">
    <source>
        <dbReference type="ARBA" id="ARBA00022932"/>
    </source>
</evidence>
<evidence type="ECO:0000256" key="4">
    <source>
        <dbReference type="ARBA" id="ARBA00022695"/>
    </source>
</evidence>
<name>A0A0F9PLK5_9ZZZZ</name>
<sequence>MVDYNITANPSYLDNYQVDMAMIPILLKMGQRGIALRQPVLEQWNKRLGEEILGYEDICSAEGFDPGKNQQVGYVLASRGNILPFTPTGKQLKTDEKTLKKLDDPLVPVILGHRKATKLKGTYIVPSLGKPRFYTNFRQDLATSRLASHDRNVQNIPPAVREIFAPDSGMWTWMDWSQIEMRIFAHLTQDPVMVDAYATGKDIHAITQEALWPGSDPKNESIRTRAKSFNFAMIYFASVYTLAEEFNLPREDCSRYRASWLGKYHVAHEWMLYQMGRRLEYAETMFGRRLRLPDPDLTSEGHVDKCRLNYPVQGTAAGVVSRGMIMCEQLGYDFPVQLHDELLIDGDVDPPEILSHIIPEIYLPFKVQKSPVWV</sequence>
<comment type="similarity">
    <text evidence="1">Belongs to the DNA polymerase type-A family.</text>
</comment>
<keyword evidence="4" id="KW-0548">Nucleotidyltransferase</keyword>
<dbReference type="SMART" id="SM00482">
    <property type="entry name" value="POLAc"/>
    <property type="match status" value="1"/>
</dbReference>
<dbReference type="AlphaFoldDB" id="A0A0F9PLK5"/>
<dbReference type="EC" id="2.7.7.7" evidence="2"/>
<evidence type="ECO:0000256" key="2">
    <source>
        <dbReference type="ARBA" id="ARBA00012417"/>
    </source>
</evidence>
<gene>
    <name evidence="10" type="ORF">LCGC14_1201210</name>
</gene>
<dbReference type="PRINTS" id="PR00868">
    <property type="entry name" value="DNAPOLI"/>
</dbReference>
<keyword evidence="3" id="KW-0808">Transferase</keyword>
<evidence type="ECO:0000259" key="9">
    <source>
        <dbReference type="SMART" id="SM00482"/>
    </source>
</evidence>
<keyword evidence="6" id="KW-0239">DNA-directed DNA polymerase</keyword>
<evidence type="ECO:0000256" key="5">
    <source>
        <dbReference type="ARBA" id="ARBA00022705"/>
    </source>
</evidence>
<proteinExistence type="inferred from homology"/>
<reference evidence="10" key="1">
    <citation type="journal article" date="2015" name="Nature">
        <title>Complex archaea that bridge the gap between prokaryotes and eukaryotes.</title>
        <authorList>
            <person name="Spang A."/>
            <person name="Saw J.H."/>
            <person name="Jorgensen S.L."/>
            <person name="Zaremba-Niedzwiedzka K."/>
            <person name="Martijn J."/>
            <person name="Lind A.E."/>
            <person name="van Eijk R."/>
            <person name="Schleper C."/>
            <person name="Guy L."/>
            <person name="Ettema T.J."/>
        </authorList>
    </citation>
    <scope>NUCLEOTIDE SEQUENCE</scope>
</reference>
<comment type="caution">
    <text evidence="10">The sequence shown here is derived from an EMBL/GenBank/DDBJ whole genome shotgun (WGS) entry which is preliminary data.</text>
</comment>
<dbReference type="GO" id="GO:0006302">
    <property type="term" value="P:double-strand break repair"/>
    <property type="evidence" value="ECO:0007669"/>
    <property type="project" value="TreeGrafter"/>
</dbReference>
<dbReference type="InterPro" id="IPR001098">
    <property type="entry name" value="DNA-dir_DNA_pol_A_palm_dom"/>
</dbReference>
<dbReference type="Gene3D" id="1.10.150.20">
    <property type="entry name" value="5' to 3' exonuclease, C-terminal subdomain"/>
    <property type="match status" value="1"/>
</dbReference>
<dbReference type="EMBL" id="LAZR01006174">
    <property type="protein sequence ID" value="KKM94142.1"/>
    <property type="molecule type" value="Genomic_DNA"/>
</dbReference>
<dbReference type="PANTHER" id="PTHR10133">
    <property type="entry name" value="DNA POLYMERASE I"/>
    <property type="match status" value="1"/>
</dbReference>
<comment type="catalytic activity">
    <reaction evidence="8">
        <text>DNA(n) + a 2'-deoxyribonucleoside 5'-triphosphate = DNA(n+1) + diphosphate</text>
        <dbReference type="Rhea" id="RHEA:22508"/>
        <dbReference type="Rhea" id="RHEA-COMP:17339"/>
        <dbReference type="Rhea" id="RHEA-COMP:17340"/>
        <dbReference type="ChEBI" id="CHEBI:33019"/>
        <dbReference type="ChEBI" id="CHEBI:61560"/>
        <dbReference type="ChEBI" id="CHEBI:173112"/>
        <dbReference type="EC" id="2.7.7.7"/>
    </reaction>
</comment>
<dbReference type="Pfam" id="PF00476">
    <property type="entry name" value="DNA_pol_A"/>
    <property type="match status" value="1"/>
</dbReference>
<evidence type="ECO:0000313" key="10">
    <source>
        <dbReference type="EMBL" id="KKM94142.1"/>
    </source>
</evidence>
<dbReference type="PROSITE" id="PS00447">
    <property type="entry name" value="DNA_POLYMERASE_A"/>
    <property type="match status" value="1"/>
</dbReference>
<dbReference type="InterPro" id="IPR019760">
    <property type="entry name" value="DNA-dir_DNA_pol_A_CS"/>
</dbReference>
<dbReference type="GO" id="GO:0006261">
    <property type="term" value="P:DNA-templated DNA replication"/>
    <property type="evidence" value="ECO:0007669"/>
    <property type="project" value="InterPro"/>
</dbReference>
<evidence type="ECO:0000256" key="3">
    <source>
        <dbReference type="ARBA" id="ARBA00022679"/>
    </source>
</evidence>
<evidence type="ECO:0000256" key="8">
    <source>
        <dbReference type="ARBA" id="ARBA00049244"/>
    </source>
</evidence>
<protein>
    <recommendedName>
        <fullName evidence="2">DNA-directed DNA polymerase</fullName>
        <ecNumber evidence="2">2.7.7.7</ecNumber>
    </recommendedName>
</protein>
<keyword evidence="5" id="KW-0235">DNA replication</keyword>
<accession>A0A0F9PLK5</accession>
<dbReference type="Gene3D" id="3.30.70.370">
    <property type="match status" value="1"/>
</dbReference>
<dbReference type="GO" id="GO:0003677">
    <property type="term" value="F:DNA binding"/>
    <property type="evidence" value="ECO:0007669"/>
    <property type="project" value="UniProtKB-KW"/>
</dbReference>
<keyword evidence="7" id="KW-0238">DNA-binding</keyword>
<dbReference type="InterPro" id="IPR043502">
    <property type="entry name" value="DNA/RNA_pol_sf"/>
</dbReference>
<dbReference type="PANTHER" id="PTHR10133:SF27">
    <property type="entry name" value="DNA POLYMERASE NU"/>
    <property type="match status" value="1"/>
</dbReference>
<evidence type="ECO:0000256" key="7">
    <source>
        <dbReference type="ARBA" id="ARBA00023125"/>
    </source>
</evidence>
<feature type="domain" description="DNA-directed DNA polymerase family A palm" evidence="9">
    <location>
        <begin position="159"/>
        <end position="352"/>
    </location>
</feature>